<proteinExistence type="predicted"/>
<dbReference type="OrthoDB" id="4653288at2759"/>
<dbReference type="EMBL" id="JAGPXC010000005">
    <property type="protein sequence ID" value="KAH6653575.1"/>
    <property type="molecule type" value="Genomic_DNA"/>
</dbReference>
<protein>
    <recommendedName>
        <fullName evidence="4">F-box domain-containing protein</fullName>
    </recommendedName>
</protein>
<keyword evidence="3" id="KW-1185">Reference proteome</keyword>
<feature type="non-terminal residue" evidence="2">
    <location>
        <position position="360"/>
    </location>
</feature>
<evidence type="ECO:0008006" key="4">
    <source>
        <dbReference type="Google" id="ProtNLM"/>
    </source>
</evidence>
<sequence length="360" mass="40874">MKPTLCNLPLGVFLMIFKELPALDIQTFRSVNKYLSYFATQSIFKYVTVTPNELSILSLALRQAVYSLNIQFNMPECEESIRSHPFRHADRLRRFEQQLDPKKWPALNHLHFSEHQYDEPTRNESIPEFFKSAVNSFGEGAYHIEKLSFGEPEKVGWGICELLTNLRDPHAIGSAFRHVKELCLALPQAHDAANELFEGIAVLISSLPALEKLVISGEEFEAPTGMYFPDDFFLNVSVTGLKALSLCSVRFWNHNGLVNLSKNHKNTMRTLELEEVGLETGSWEGAIVDMRRCLELKVCSIVSPLEVWINGDYAVLDQCGRTFEASLASFLLKKSDENPFLKEEIVGFQEHQGSIAETFH</sequence>
<feature type="signal peptide" evidence="1">
    <location>
        <begin position="1"/>
        <end position="22"/>
    </location>
</feature>
<name>A0A9P8UJV4_9PEZI</name>
<comment type="caution">
    <text evidence="2">The sequence shown here is derived from an EMBL/GenBank/DDBJ whole genome shotgun (WGS) entry which is preliminary data.</text>
</comment>
<evidence type="ECO:0000256" key="1">
    <source>
        <dbReference type="SAM" id="SignalP"/>
    </source>
</evidence>
<keyword evidence="1" id="KW-0732">Signal</keyword>
<accession>A0A9P8UJV4</accession>
<evidence type="ECO:0000313" key="3">
    <source>
        <dbReference type="Proteomes" id="UP000758603"/>
    </source>
</evidence>
<organism evidence="2 3">
    <name type="scientific">Truncatella angustata</name>
    <dbReference type="NCBI Taxonomy" id="152316"/>
    <lineage>
        <taxon>Eukaryota</taxon>
        <taxon>Fungi</taxon>
        <taxon>Dikarya</taxon>
        <taxon>Ascomycota</taxon>
        <taxon>Pezizomycotina</taxon>
        <taxon>Sordariomycetes</taxon>
        <taxon>Xylariomycetidae</taxon>
        <taxon>Amphisphaeriales</taxon>
        <taxon>Sporocadaceae</taxon>
        <taxon>Truncatella</taxon>
    </lineage>
</organism>
<dbReference type="AlphaFoldDB" id="A0A9P8UJV4"/>
<dbReference type="RefSeq" id="XP_045957852.1">
    <property type="nucleotide sequence ID" value="XM_046103159.1"/>
</dbReference>
<gene>
    <name evidence="2" type="ORF">BKA67DRAFT_570372</name>
</gene>
<reference evidence="2" key="1">
    <citation type="journal article" date="2021" name="Nat. Commun.">
        <title>Genetic determinants of endophytism in the Arabidopsis root mycobiome.</title>
        <authorList>
            <person name="Mesny F."/>
            <person name="Miyauchi S."/>
            <person name="Thiergart T."/>
            <person name="Pickel B."/>
            <person name="Atanasova L."/>
            <person name="Karlsson M."/>
            <person name="Huettel B."/>
            <person name="Barry K.W."/>
            <person name="Haridas S."/>
            <person name="Chen C."/>
            <person name="Bauer D."/>
            <person name="Andreopoulos W."/>
            <person name="Pangilinan J."/>
            <person name="LaButti K."/>
            <person name="Riley R."/>
            <person name="Lipzen A."/>
            <person name="Clum A."/>
            <person name="Drula E."/>
            <person name="Henrissat B."/>
            <person name="Kohler A."/>
            <person name="Grigoriev I.V."/>
            <person name="Martin F.M."/>
            <person name="Hacquard S."/>
        </authorList>
    </citation>
    <scope>NUCLEOTIDE SEQUENCE</scope>
    <source>
        <strain evidence="2">MPI-SDFR-AT-0073</strain>
    </source>
</reference>
<dbReference type="GeneID" id="70132051"/>
<evidence type="ECO:0000313" key="2">
    <source>
        <dbReference type="EMBL" id="KAH6653575.1"/>
    </source>
</evidence>
<feature type="chain" id="PRO_5040112045" description="F-box domain-containing protein" evidence="1">
    <location>
        <begin position="23"/>
        <end position="360"/>
    </location>
</feature>
<dbReference type="Proteomes" id="UP000758603">
    <property type="component" value="Unassembled WGS sequence"/>
</dbReference>